<dbReference type="FunFam" id="1.10.10.60:FF:000141">
    <property type="entry name" value="TetR family transcriptional regulator"/>
    <property type="match status" value="1"/>
</dbReference>
<dbReference type="InterPro" id="IPR054129">
    <property type="entry name" value="DesT_TetR_C"/>
</dbReference>
<evidence type="ECO:0000256" key="3">
    <source>
        <dbReference type="ARBA" id="ARBA00023163"/>
    </source>
</evidence>
<evidence type="ECO:0000313" key="7">
    <source>
        <dbReference type="EMBL" id="SNS91603.1"/>
    </source>
</evidence>
<dbReference type="Gene3D" id="1.10.357.10">
    <property type="entry name" value="Tetracycline Repressor, domain 2"/>
    <property type="match status" value="1"/>
</dbReference>
<dbReference type="PANTHER" id="PTHR30055">
    <property type="entry name" value="HTH-TYPE TRANSCRIPTIONAL REGULATOR RUTR"/>
    <property type="match status" value="1"/>
</dbReference>
<dbReference type="Pfam" id="PF21943">
    <property type="entry name" value="TetR_C_46"/>
    <property type="match status" value="1"/>
</dbReference>
<keyword evidence="2 4" id="KW-0238">DNA-binding</keyword>
<reference evidence="7 8" key="1">
    <citation type="submission" date="2017-06" db="EMBL/GenBank/DDBJ databases">
        <authorList>
            <person name="Kim H.J."/>
            <person name="Triplett B.A."/>
        </authorList>
    </citation>
    <scope>NUCLEOTIDE SEQUENCE [LARGE SCALE GENOMIC DNA]</scope>
    <source>
        <strain evidence="7 8">DSM 44715</strain>
    </source>
</reference>
<feature type="compositionally biased region" description="Pro residues" evidence="5">
    <location>
        <begin position="1"/>
        <end position="12"/>
    </location>
</feature>
<dbReference type="InterPro" id="IPR001647">
    <property type="entry name" value="HTH_TetR"/>
</dbReference>
<name>A0A239IEY3_9ACTN</name>
<evidence type="ECO:0000256" key="2">
    <source>
        <dbReference type="ARBA" id="ARBA00023125"/>
    </source>
</evidence>
<feature type="region of interest" description="Disordered" evidence="5">
    <location>
        <begin position="207"/>
        <end position="231"/>
    </location>
</feature>
<feature type="DNA-binding region" description="H-T-H motif" evidence="4">
    <location>
        <begin position="48"/>
        <end position="67"/>
    </location>
</feature>
<dbReference type="InterPro" id="IPR009057">
    <property type="entry name" value="Homeodomain-like_sf"/>
</dbReference>
<dbReference type="Proteomes" id="UP000198318">
    <property type="component" value="Unassembled WGS sequence"/>
</dbReference>
<dbReference type="GO" id="GO:0000976">
    <property type="term" value="F:transcription cis-regulatory region binding"/>
    <property type="evidence" value="ECO:0007669"/>
    <property type="project" value="TreeGrafter"/>
</dbReference>
<dbReference type="SUPFAM" id="SSF46689">
    <property type="entry name" value="Homeodomain-like"/>
    <property type="match status" value="1"/>
</dbReference>
<dbReference type="PROSITE" id="PS01081">
    <property type="entry name" value="HTH_TETR_1"/>
    <property type="match status" value="1"/>
</dbReference>
<dbReference type="GO" id="GO:0045892">
    <property type="term" value="P:negative regulation of DNA-templated transcription"/>
    <property type="evidence" value="ECO:0007669"/>
    <property type="project" value="UniProtKB-ARBA"/>
</dbReference>
<dbReference type="InterPro" id="IPR050109">
    <property type="entry name" value="HTH-type_TetR-like_transc_reg"/>
</dbReference>
<dbReference type="AlphaFoldDB" id="A0A239IEY3"/>
<dbReference type="SUPFAM" id="SSF48498">
    <property type="entry name" value="Tetracyclin repressor-like, C-terminal domain"/>
    <property type="match status" value="1"/>
</dbReference>
<dbReference type="EMBL" id="FZOR01000012">
    <property type="protein sequence ID" value="SNS91603.1"/>
    <property type="molecule type" value="Genomic_DNA"/>
</dbReference>
<dbReference type="GO" id="GO:0003700">
    <property type="term" value="F:DNA-binding transcription factor activity"/>
    <property type="evidence" value="ECO:0007669"/>
    <property type="project" value="TreeGrafter"/>
</dbReference>
<dbReference type="InterPro" id="IPR036271">
    <property type="entry name" value="Tet_transcr_reg_TetR-rel_C_sf"/>
</dbReference>
<evidence type="ECO:0000259" key="6">
    <source>
        <dbReference type="PROSITE" id="PS50977"/>
    </source>
</evidence>
<dbReference type="RefSeq" id="WP_245868518.1">
    <property type="nucleotide sequence ID" value="NZ_FZOR01000012.1"/>
</dbReference>
<gene>
    <name evidence="7" type="ORF">SAMN05443665_101278</name>
</gene>
<dbReference type="PRINTS" id="PR00455">
    <property type="entry name" value="HTHTETR"/>
</dbReference>
<accession>A0A239IEY3</accession>
<protein>
    <submittedName>
        <fullName evidence="7">Transcriptional regulator, TetR family</fullName>
    </submittedName>
</protein>
<proteinExistence type="predicted"/>
<keyword evidence="8" id="KW-1185">Reference proteome</keyword>
<feature type="region of interest" description="Disordered" evidence="5">
    <location>
        <begin position="1"/>
        <end position="27"/>
    </location>
</feature>
<dbReference type="PANTHER" id="PTHR30055:SF226">
    <property type="entry name" value="HTH-TYPE TRANSCRIPTIONAL REGULATOR PKSA"/>
    <property type="match status" value="1"/>
</dbReference>
<keyword evidence="1" id="KW-0805">Transcription regulation</keyword>
<evidence type="ECO:0000256" key="5">
    <source>
        <dbReference type="SAM" id="MobiDB-lite"/>
    </source>
</evidence>
<evidence type="ECO:0000256" key="4">
    <source>
        <dbReference type="PROSITE-ProRule" id="PRU00335"/>
    </source>
</evidence>
<organism evidence="7 8">
    <name type="scientific">Actinomadura meyerae</name>
    <dbReference type="NCBI Taxonomy" id="240840"/>
    <lineage>
        <taxon>Bacteria</taxon>
        <taxon>Bacillati</taxon>
        <taxon>Actinomycetota</taxon>
        <taxon>Actinomycetes</taxon>
        <taxon>Streptosporangiales</taxon>
        <taxon>Thermomonosporaceae</taxon>
        <taxon>Actinomadura</taxon>
    </lineage>
</organism>
<dbReference type="PROSITE" id="PS50977">
    <property type="entry name" value="HTH_TETR_2"/>
    <property type="match status" value="1"/>
</dbReference>
<evidence type="ECO:0000256" key="1">
    <source>
        <dbReference type="ARBA" id="ARBA00023015"/>
    </source>
</evidence>
<feature type="domain" description="HTH tetR-type" evidence="6">
    <location>
        <begin position="25"/>
        <end position="85"/>
    </location>
</feature>
<keyword evidence="3" id="KW-0804">Transcription</keyword>
<dbReference type="Pfam" id="PF00440">
    <property type="entry name" value="TetR_N"/>
    <property type="match status" value="1"/>
</dbReference>
<dbReference type="InterPro" id="IPR023772">
    <property type="entry name" value="DNA-bd_HTH_TetR-type_CS"/>
</dbReference>
<sequence length="231" mass="25014">MSGATPQPPSEGKPPVRRRRRMSRADRERQMLDVAERVFGERGYQGTSMDEIAERCGVSKPMLYEYFGSKDGLLVACVSRSKAELLDVTQKAMAGASDPEDILRRGMLAYFSFVDAHSGSFAMLLREPVAPSPETAEAVEATRRQQSTLIAGVLAMFAPGAPDAAIEAYTQIIMGASERVALWQATRPDVSAEDAARYMTDFCRQGLSPYLTPRPEPAPGEDGGAEAPPAP</sequence>
<evidence type="ECO:0000313" key="8">
    <source>
        <dbReference type="Proteomes" id="UP000198318"/>
    </source>
</evidence>